<dbReference type="Proteomes" id="UP001283361">
    <property type="component" value="Unassembled WGS sequence"/>
</dbReference>
<proteinExistence type="predicted"/>
<sequence>MEEIRSADSGLLLIKKLASESASHRVHHANSCCAETRTKTDLYLAFAFTRLTLYNPGKLIITVWSKLHHTAYPNARKVSSATHRYRRDPDLS</sequence>
<keyword evidence="2" id="KW-1185">Reference proteome</keyword>
<organism evidence="1 2">
    <name type="scientific">Elysia crispata</name>
    <name type="common">lettuce slug</name>
    <dbReference type="NCBI Taxonomy" id="231223"/>
    <lineage>
        <taxon>Eukaryota</taxon>
        <taxon>Metazoa</taxon>
        <taxon>Spiralia</taxon>
        <taxon>Lophotrochozoa</taxon>
        <taxon>Mollusca</taxon>
        <taxon>Gastropoda</taxon>
        <taxon>Heterobranchia</taxon>
        <taxon>Euthyneura</taxon>
        <taxon>Panpulmonata</taxon>
        <taxon>Sacoglossa</taxon>
        <taxon>Placobranchoidea</taxon>
        <taxon>Plakobranchidae</taxon>
        <taxon>Elysia</taxon>
    </lineage>
</organism>
<name>A0AAE0Y5N5_9GAST</name>
<gene>
    <name evidence="1" type="ORF">RRG08_031834</name>
</gene>
<reference evidence="1" key="1">
    <citation type="journal article" date="2023" name="G3 (Bethesda)">
        <title>A reference genome for the long-term kleptoplast-retaining sea slug Elysia crispata morphotype clarki.</title>
        <authorList>
            <person name="Eastman K.E."/>
            <person name="Pendleton A.L."/>
            <person name="Shaikh M.A."/>
            <person name="Suttiyut T."/>
            <person name="Ogas R."/>
            <person name="Tomko P."/>
            <person name="Gavelis G."/>
            <person name="Widhalm J.R."/>
            <person name="Wisecaver J.H."/>
        </authorList>
    </citation>
    <scope>NUCLEOTIDE SEQUENCE</scope>
    <source>
        <strain evidence="1">ECLA1</strain>
    </source>
</reference>
<protein>
    <submittedName>
        <fullName evidence="1">Uncharacterized protein</fullName>
    </submittedName>
</protein>
<accession>A0AAE0Y5N5</accession>
<evidence type="ECO:0000313" key="1">
    <source>
        <dbReference type="EMBL" id="KAK3733895.1"/>
    </source>
</evidence>
<evidence type="ECO:0000313" key="2">
    <source>
        <dbReference type="Proteomes" id="UP001283361"/>
    </source>
</evidence>
<dbReference type="EMBL" id="JAWDGP010006875">
    <property type="protein sequence ID" value="KAK3733895.1"/>
    <property type="molecule type" value="Genomic_DNA"/>
</dbReference>
<comment type="caution">
    <text evidence="1">The sequence shown here is derived from an EMBL/GenBank/DDBJ whole genome shotgun (WGS) entry which is preliminary data.</text>
</comment>
<dbReference type="AlphaFoldDB" id="A0AAE0Y5N5"/>